<dbReference type="PROSITE" id="PS50294">
    <property type="entry name" value="WD_REPEATS_REGION"/>
    <property type="match status" value="4"/>
</dbReference>
<feature type="compositionally biased region" description="Polar residues" evidence="4">
    <location>
        <begin position="1161"/>
        <end position="1175"/>
    </location>
</feature>
<feature type="compositionally biased region" description="Basic and acidic residues" evidence="4">
    <location>
        <begin position="48"/>
        <end position="62"/>
    </location>
</feature>
<feature type="compositionally biased region" description="Acidic residues" evidence="4">
    <location>
        <begin position="1483"/>
        <end position="1495"/>
    </location>
</feature>
<dbReference type="PROSITE" id="PS50082">
    <property type="entry name" value="WD_REPEATS_2"/>
    <property type="match status" value="5"/>
</dbReference>
<feature type="compositionally biased region" description="Low complexity" evidence="4">
    <location>
        <begin position="444"/>
        <end position="454"/>
    </location>
</feature>
<feature type="region of interest" description="Disordered" evidence="4">
    <location>
        <begin position="1410"/>
        <end position="1495"/>
    </location>
</feature>
<accession>A0A5J4WI60</accession>
<comment type="caution">
    <text evidence="5">The sequence shown here is derived from an EMBL/GenBank/DDBJ whole genome shotgun (WGS) entry which is preliminary data.</text>
</comment>
<feature type="repeat" description="WD" evidence="3">
    <location>
        <begin position="603"/>
        <end position="635"/>
    </location>
</feature>
<feature type="region of interest" description="Disordered" evidence="4">
    <location>
        <begin position="238"/>
        <end position="267"/>
    </location>
</feature>
<keyword evidence="1 3" id="KW-0853">WD repeat</keyword>
<feature type="repeat" description="WD" evidence="3">
    <location>
        <begin position="645"/>
        <end position="678"/>
    </location>
</feature>
<keyword evidence="2" id="KW-0677">Repeat</keyword>
<dbReference type="EMBL" id="SNRW01001925">
    <property type="protein sequence ID" value="KAA6394508.1"/>
    <property type="molecule type" value="Genomic_DNA"/>
</dbReference>
<protein>
    <submittedName>
        <fullName evidence="5">Uncharacterized protein</fullName>
    </submittedName>
</protein>
<feature type="region of interest" description="Disordered" evidence="4">
    <location>
        <begin position="46"/>
        <end position="67"/>
    </location>
</feature>
<dbReference type="Pfam" id="PF00400">
    <property type="entry name" value="WD40"/>
    <property type="match status" value="4"/>
</dbReference>
<feature type="compositionally biased region" description="Low complexity" evidence="4">
    <location>
        <begin position="376"/>
        <end position="405"/>
    </location>
</feature>
<feature type="compositionally biased region" description="Low complexity" evidence="4">
    <location>
        <begin position="1081"/>
        <end position="1097"/>
    </location>
</feature>
<feature type="region of interest" description="Disordered" evidence="4">
    <location>
        <begin position="1076"/>
        <end position="1182"/>
    </location>
</feature>
<name>A0A5J4WI60_9EUKA</name>
<feature type="region of interest" description="Disordered" evidence="4">
    <location>
        <begin position="1740"/>
        <end position="1803"/>
    </location>
</feature>
<feature type="compositionally biased region" description="Basic and acidic residues" evidence="4">
    <location>
        <begin position="251"/>
        <end position="260"/>
    </location>
</feature>
<feature type="compositionally biased region" description="Polar residues" evidence="4">
    <location>
        <begin position="1453"/>
        <end position="1474"/>
    </location>
</feature>
<sequence>MGLSQSINVAPIIIQTKIKGKQKMSLPTVRAGFYPMEGAADAIQNFDNKTDTDEGSGDERKLSATRVSKYAPPEQPKYLFELPPGGDPDVQDVKNEAISKYQGALMRRLQRRKIWKQDKGQMLTTKSSVQEAMEKSVFILAMIVLPDSQWIVVLGSDKRITFYEPATLKPKGQIRGLGGLGLSIQTVSSHKTAEKREAIIIGRDDGVIDIITLNEQLMRVVIDISTENGRKEMDKIIRTGQKTTDEEKEQEEAQQKEDQRKRRQRRMNQMRKELEQKELLRQALKQSKLINTQQSNKTVANESTIHSNNLVSVYIDNVDKNTTSINNNNIQQPPQLLYDNTQQIQQQGSHRQKQQIQLNIETDISPPITKTDSIGSPQLHYSQSQSQSASSSSSSQQQQQTFPQTPGTPPSPMSRSSSVVMLQNQLEYPPTPSFFGLTTDSEKQQPQYTQSQQQLQMFSLSTGTQQNKEQPQQRKKQLLPSVSTSLLTSHLITEFEKDRNRDKEREYMDIKEERRNQEEKEKQQSINHDLKQQLKEWYSLNSTGAKNPMWSVQAHDSLISQVLFIGQLNQVVSSSLDGTIRFWDFERLAYKGMFKKAGEDGVIFGHKRGIISMCWSERYKLIISGGIDYNVCIWDPFGQRHTGTLRGHTAPILSVTVDESAGLVLSLSGDQTIRVWDILSQLCVSKVSSFDNESKFFYKKLWYDKLSDYVILASKRLIGWKYTSPHAKNKDDQNKKEDESKAKVKLQQLIDGKMEVDKEKEKDTKDKKESKQEQKRKEEDKIKDKELSKKEQEEKLKKEKEEKEKKEQEQTFVIKDKEASGPNYNISSHMNDITFLVHNKVFNQLISIDLDNVINVWNMTTGRNAFRFKAFHNDSISCVTLDNSGRKIITGSLDGVIKIWNVNRGQLLKEYAQSKLDMNNNKNDQHDIMDDDNSMEKQQEKEIQEAKERKSRIKNQENQEERDHRLGKKEKGKEETSRGQNALYNILFCSTRYTPRLIIVVGAKKLIRAVDDTPGPMASERIIHSETSNKHGENVISCTFQEPNILVAVSDDGTMISWNAETGAEKMTLRRVVKKKPLQPNNNQQSFTSSYQQQQQLIKEKEKEKEQDESKDKENKENRSNSEDRDKIDKDDSNKDQEDKDEKISGLLSSTSQSSQSSLTKTNRQSIYPPSSKLFSQEDDDIKQVEQSQSNVITQCKFVPHATEQLLITYGQDGKIRFWTVAHAQQLIAVDTEKTSGIICVDQDGKQIALGASDGSVQVYHIDQILTHTVPIQKELGIEIKLEVDVNKESIPQALSKNKQPTPKSSNQNTLMPSILRSQSTTPVIQLNTPIPEIHFSQVIYSYFRAVKNEDIQCITFLPIEGLPAVKYLNLNKKLDRDNPLFNSKTKIDSIYSKEFSEGKYVYGSRRRQMLQQQQTENENKEQNKEQNEEGKEQKDQKDQKDQKEQKEQKGNTLKTSPRGRQSVIRNSNLTLNPNPDLIITEEQTEKEEEEYDKEPDPIEDVMLFLAVSFTRYIALFSTDGGLLGTYGAALSANQPPLYITLKREPKIIPIEERRIIPKITPALKAKILKEQQMQHTGIEARMRGGTLLPGMQNSITLPSAFRKKLQGNLLSQTQGSSGSQDESPDIDLERGDENEITFLTRQGQLQKQIQQQTMRQGSVSPFKQNMTIKSIEQQQQQQQQSLLQLDSTQGRLLGKEQTIKIGPAQNANEQGMNLNLNTTTTFAQTLYATKGTTAAQIIGAGNQDDGKQPASSTAITTSSPHTLRAQQQQTQFSKSPSNTLKSQRKAEHKLNAGDVDITGDQNDDIRNGISSLLKDTSDLQSDFNTSRTKRTSNL</sequence>
<evidence type="ECO:0000256" key="3">
    <source>
        <dbReference type="PROSITE-ProRule" id="PRU00221"/>
    </source>
</evidence>
<evidence type="ECO:0000256" key="2">
    <source>
        <dbReference type="ARBA" id="ARBA00022737"/>
    </source>
</evidence>
<dbReference type="SUPFAM" id="SSF50978">
    <property type="entry name" value="WD40 repeat-like"/>
    <property type="match status" value="2"/>
</dbReference>
<dbReference type="InterPro" id="IPR019775">
    <property type="entry name" value="WD40_repeat_CS"/>
</dbReference>
<evidence type="ECO:0000256" key="1">
    <source>
        <dbReference type="ARBA" id="ARBA00022574"/>
    </source>
</evidence>
<reference evidence="5 6" key="1">
    <citation type="submission" date="2019-03" db="EMBL/GenBank/DDBJ databases">
        <title>Single cell metagenomics reveals metabolic interactions within the superorganism composed of flagellate Streblomastix strix and complex community of Bacteroidetes bacteria on its surface.</title>
        <authorList>
            <person name="Treitli S.C."/>
            <person name="Kolisko M."/>
            <person name="Husnik F."/>
            <person name="Keeling P."/>
            <person name="Hampl V."/>
        </authorList>
    </citation>
    <scope>NUCLEOTIDE SEQUENCE [LARGE SCALE GENOMIC DNA]</scope>
    <source>
        <strain evidence="5">ST1C</strain>
    </source>
</reference>
<evidence type="ECO:0000256" key="4">
    <source>
        <dbReference type="SAM" id="MobiDB-lite"/>
    </source>
</evidence>
<evidence type="ECO:0000313" key="5">
    <source>
        <dbReference type="EMBL" id="KAA6394508.1"/>
    </source>
</evidence>
<feature type="compositionally biased region" description="Low complexity" evidence="4">
    <location>
        <begin position="1750"/>
        <end position="1763"/>
    </location>
</feature>
<dbReference type="InterPro" id="IPR015943">
    <property type="entry name" value="WD40/YVTN_repeat-like_dom_sf"/>
</dbReference>
<feature type="region of interest" description="Disordered" evidence="4">
    <location>
        <begin position="755"/>
        <end position="812"/>
    </location>
</feature>
<feature type="compositionally biased region" description="Basic and acidic residues" evidence="4">
    <location>
        <begin position="1098"/>
        <end position="1144"/>
    </location>
</feature>
<gene>
    <name evidence="5" type="ORF">EZS28_009966</name>
</gene>
<proteinExistence type="predicted"/>
<dbReference type="InterPro" id="IPR036322">
    <property type="entry name" value="WD40_repeat_dom_sf"/>
</dbReference>
<dbReference type="InterPro" id="IPR020472">
    <property type="entry name" value="WD40_PAC1"/>
</dbReference>
<feature type="compositionally biased region" description="Low complexity" evidence="4">
    <location>
        <begin position="1147"/>
        <end position="1160"/>
    </location>
</feature>
<dbReference type="PANTHER" id="PTHR44324:SF4">
    <property type="entry name" value="WD40 REPEAT DOMAIN 95"/>
    <property type="match status" value="1"/>
</dbReference>
<feature type="repeat" description="WD" evidence="3">
    <location>
        <begin position="869"/>
        <end position="910"/>
    </location>
</feature>
<dbReference type="OrthoDB" id="5980302at2759"/>
<feature type="compositionally biased region" description="Basic and acidic residues" evidence="4">
    <location>
        <begin position="923"/>
        <end position="977"/>
    </location>
</feature>
<dbReference type="PANTHER" id="PTHR44324">
    <property type="entry name" value="WD40 REPEAT DOMAIN 95"/>
    <property type="match status" value="1"/>
</dbReference>
<dbReference type="Proteomes" id="UP000324800">
    <property type="component" value="Unassembled WGS sequence"/>
</dbReference>
<dbReference type="PRINTS" id="PR00320">
    <property type="entry name" value="GPROTEINBRPT"/>
</dbReference>
<feature type="region of interest" description="Disordered" evidence="4">
    <location>
        <begin position="497"/>
        <end position="526"/>
    </location>
</feature>
<feature type="compositionally biased region" description="Polar residues" evidence="4">
    <location>
        <begin position="1765"/>
        <end position="1782"/>
    </location>
</feature>
<feature type="region of interest" description="Disordered" evidence="4">
    <location>
        <begin position="342"/>
        <end position="454"/>
    </location>
</feature>
<dbReference type="SMART" id="SM00320">
    <property type="entry name" value="WD40"/>
    <property type="match status" value="9"/>
</dbReference>
<feature type="compositionally biased region" description="Polar residues" evidence="4">
    <location>
        <begin position="342"/>
        <end position="375"/>
    </location>
</feature>
<dbReference type="Gene3D" id="2.130.10.10">
    <property type="entry name" value="YVTN repeat-like/Quinoprotein amine dehydrogenase"/>
    <property type="match status" value="4"/>
</dbReference>
<dbReference type="PROSITE" id="PS00678">
    <property type="entry name" value="WD_REPEATS_1"/>
    <property type="match status" value="4"/>
</dbReference>
<evidence type="ECO:0000313" key="6">
    <source>
        <dbReference type="Proteomes" id="UP000324800"/>
    </source>
</evidence>
<dbReference type="InterPro" id="IPR001680">
    <property type="entry name" value="WD40_rpt"/>
</dbReference>
<feature type="repeat" description="WD" evidence="3">
    <location>
        <begin position="826"/>
        <end position="867"/>
    </location>
</feature>
<feature type="repeat" description="WD" evidence="3">
    <location>
        <begin position="552"/>
        <end position="586"/>
    </location>
</feature>
<organism evidence="5 6">
    <name type="scientific">Streblomastix strix</name>
    <dbReference type="NCBI Taxonomy" id="222440"/>
    <lineage>
        <taxon>Eukaryota</taxon>
        <taxon>Metamonada</taxon>
        <taxon>Preaxostyla</taxon>
        <taxon>Oxymonadida</taxon>
        <taxon>Streblomastigidae</taxon>
        <taxon>Streblomastix</taxon>
    </lineage>
</organism>
<dbReference type="InterPro" id="IPR051242">
    <property type="entry name" value="WD-EF-hand_domain"/>
</dbReference>
<feature type="non-terminal residue" evidence="5">
    <location>
        <position position="1835"/>
    </location>
</feature>
<feature type="compositionally biased region" description="Basic and acidic residues" evidence="4">
    <location>
        <begin position="1418"/>
        <end position="1450"/>
    </location>
</feature>
<feature type="region of interest" description="Disordered" evidence="4">
    <location>
        <begin position="918"/>
        <end position="977"/>
    </location>
</feature>